<reference evidence="3" key="1">
    <citation type="submission" date="2022-01" db="EMBL/GenBank/DDBJ databases">
        <title>Draft genome sequence of Sabulilitoribacter arenilitoris KCTC 52401.</title>
        <authorList>
            <person name="Oh J.-S."/>
        </authorList>
    </citation>
    <scope>NUCLEOTIDE SEQUENCE</scope>
    <source>
        <strain evidence="3">HMF6543</strain>
    </source>
</reference>
<comment type="caution">
    <text evidence="3">The sequence shown here is derived from an EMBL/GenBank/DDBJ whole genome shotgun (WGS) entry which is preliminary data.</text>
</comment>
<accession>A0AAE3EQL7</accession>
<organism evidence="3 4">
    <name type="scientific">Wocania arenilitoris</name>
    <dbReference type="NCBI Taxonomy" id="2044858"/>
    <lineage>
        <taxon>Bacteria</taxon>
        <taxon>Pseudomonadati</taxon>
        <taxon>Bacteroidota</taxon>
        <taxon>Flavobacteriia</taxon>
        <taxon>Flavobacteriales</taxon>
        <taxon>Flavobacteriaceae</taxon>
        <taxon>Wocania</taxon>
    </lineage>
</organism>
<name>A0AAE3EQL7_9FLAO</name>
<dbReference type="EMBL" id="JAKKDU010000008">
    <property type="protein sequence ID" value="MCF7568409.1"/>
    <property type="molecule type" value="Genomic_DNA"/>
</dbReference>
<evidence type="ECO:0000313" key="4">
    <source>
        <dbReference type="Proteomes" id="UP001199795"/>
    </source>
</evidence>
<sequence>MNKSLSNFIFVAFICLVFTKCANRGTPQGGPKDVTPPVIEKSTPENFTTNFKGNEIRIVFDEYIKIKDIQKQLIISPPMKYQPDITPLGNASEEIRIKINDTLPPNTTYAFNFGNSITDNNEGNPFPYFRYVFSTGDYIDSLTVNGQIIDAFKREPETFVTVALYEVDSTYTDSIIYKEVPKYVTNTLDSLTTFSIENIKAGKYLLMALKDGNGDNKFQQKTDQIAFHKEFIDVPSDSTFYTLKLFNEELDFKPVKPRLISGEKIAFGYEGDYKNMDIKITSETPDDFTYRITKDEKTDTLYYWYKPRLKVDSLLFKVTHPTIEKDYKARISEQKRDSLIIKAEPTGKINDQEAFNIFANTPLTAFDASKMKILDKDSTNVEFTTVYDSIKNIYSFDFKRTEDNSYKVQVLPEAFIDFFDNKNDTLNYALSTKKESDIGNLRVIVNNATYPIIVQLTNNNEEVKYEKISTKKEALDFLKIDPGKYFLRVIFDSNGNGRYDTGNFLKKIQPERVSYLPSKPDDEIRAGWDDVWIIDLLD</sequence>
<dbReference type="AlphaFoldDB" id="A0AAE3EQL7"/>
<evidence type="ECO:0000313" key="3">
    <source>
        <dbReference type="EMBL" id="MCF7568409.1"/>
    </source>
</evidence>
<dbReference type="Pfam" id="PF13205">
    <property type="entry name" value="Big_5"/>
    <property type="match status" value="1"/>
</dbReference>
<dbReference type="RefSeq" id="WP_237239749.1">
    <property type="nucleotide sequence ID" value="NZ_JAKKDU010000008.1"/>
</dbReference>
<keyword evidence="1" id="KW-0732">Signal</keyword>
<evidence type="ECO:0000259" key="2">
    <source>
        <dbReference type="Pfam" id="PF13205"/>
    </source>
</evidence>
<feature type="domain" description="SbsA Ig-like" evidence="2">
    <location>
        <begin position="33"/>
        <end position="135"/>
    </location>
</feature>
<dbReference type="InterPro" id="IPR032812">
    <property type="entry name" value="SbsA_Ig"/>
</dbReference>
<dbReference type="Proteomes" id="UP001199795">
    <property type="component" value="Unassembled WGS sequence"/>
</dbReference>
<proteinExistence type="predicted"/>
<keyword evidence="4" id="KW-1185">Reference proteome</keyword>
<gene>
    <name evidence="3" type="ORF">L3X37_08530</name>
</gene>
<protein>
    <submittedName>
        <fullName evidence="3">Ig-like domain-containing protein</fullName>
    </submittedName>
</protein>
<evidence type="ECO:0000256" key="1">
    <source>
        <dbReference type="ARBA" id="ARBA00022729"/>
    </source>
</evidence>